<comment type="caution">
    <text evidence="1">The sequence shown here is derived from an EMBL/GenBank/DDBJ whole genome shotgun (WGS) entry which is preliminary data.</text>
</comment>
<dbReference type="Proteomes" id="UP000440578">
    <property type="component" value="Unassembled WGS sequence"/>
</dbReference>
<reference evidence="1 2" key="1">
    <citation type="submission" date="2019-07" db="EMBL/GenBank/DDBJ databases">
        <title>Draft genome assembly of a fouling barnacle, Amphibalanus amphitrite (Darwin, 1854): The first reference genome for Thecostraca.</title>
        <authorList>
            <person name="Kim W."/>
        </authorList>
    </citation>
    <scope>NUCLEOTIDE SEQUENCE [LARGE SCALE GENOMIC DNA]</scope>
    <source>
        <strain evidence="1">SNU_AA5</strain>
        <tissue evidence="1">Soma without cirri and trophi</tissue>
    </source>
</reference>
<dbReference type="EMBL" id="VIIS01001654">
    <property type="protein sequence ID" value="KAF0294843.1"/>
    <property type="molecule type" value="Genomic_DNA"/>
</dbReference>
<dbReference type="AlphaFoldDB" id="A0A6A4VMJ7"/>
<organism evidence="1 2">
    <name type="scientific">Amphibalanus amphitrite</name>
    <name type="common">Striped barnacle</name>
    <name type="synonym">Balanus amphitrite</name>
    <dbReference type="NCBI Taxonomy" id="1232801"/>
    <lineage>
        <taxon>Eukaryota</taxon>
        <taxon>Metazoa</taxon>
        <taxon>Ecdysozoa</taxon>
        <taxon>Arthropoda</taxon>
        <taxon>Crustacea</taxon>
        <taxon>Multicrustacea</taxon>
        <taxon>Cirripedia</taxon>
        <taxon>Thoracica</taxon>
        <taxon>Thoracicalcarea</taxon>
        <taxon>Balanomorpha</taxon>
        <taxon>Balanoidea</taxon>
        <taxon>Balanidae</taxon>
        <taxon>Amphibalaninae</taxon>
        <taxon>Amphibalanus</taxon>
    </lineage>
</organism>
<protein>
    <recommendedName>
        <fullName evidence="3">Transposable element P transposase</fullName>
    </recommendedName>
</protein>
<sequence>MTAAYRRAKDNNQKTGMDSIWTALRGDPLTFMMTRRLNQDGLEDLFGVVRMRHGPNDRSDPTQFRHAYRKATASRILCARVTANCEANGDTVLGVLNSAARRTCDFRMMEDEMIRDLVVEKTLHHHLPSVTEHATQNLLGCAGQTRLQVCETFDVS</sequence>
<keyword evidence="2" id="KW-1185">Reference proteome</keyword>
<evidence type="ECO:0000313" key="2">
    <source>
        <dbReference type="Proteomes" id="UP000440578"/>
    </source>
</evidence>
<evidence type="ECO:0000313" key="1">
    <source>
        <dbReference type="EMBL" id="KAF0294843.1"/>
    </source>
</evidence>
<evidence type="ECO:0008006" key="3">
    <source>
        <dbReference type="Google" id="ProtNLM"/>
    </source>
</evidence>
<accession>A0A6A4VMJ7</accession>
<name>A0A6A4VMJ7_AMPAM</name>
<proteinExistence type="predicted"/>
<gene>
    <name evidence="1" type="ORF">FJT64_007534</name>
</gene>